<dbReference type="Proteomes" id="UP000053097">
    <property type="component" value="Unassembled WGS sequence"/>
</dbReference>
<dbReference type="AlphaFoldDB" id="A0A026VWZ0"/>
<gene>
    <name evidence="1" type="ORF">X777_16268</name>
</gene>
<proteinExistence type="predicted"/>
<name>A0A026VWZ0_OOCBI</name>
<reference evidence="1 2" key="1">
    <citation type="journal article" date="2014" name="Curr. Biol.">
        <title>The genome of the clonal raider ant Cerapachys biroi.</title>
        <authorList>
            <person name="Oxley P.R."/>
            <person name="Ji L."/>
            <person name="Fetter-Pruneda I."/>
            <person name="McKenzie S.K."/>
            <person name="Li C."/>
            <person name="Hu H."/>
            <person name="Zhang G."/>
            <person name="Kronauer D.J."/>
        </authorList>
    </citation>
    <scope>NUCLEOTIDE SEQUENCE [LARGE SCALE GENOMIC DNA]</scope>
</reference>
<evidence type="ECO:0000313" key="1">
    <source>
        <dbReference type="EMBL" id="EZA47374.1"/>
    </source>
</evidence>
<keyword evidence="2" id="KW-1185">Reference proteome</keyword>
<sequence length="232" mass="26546">MSTFNSADDDKKRISFCVRLLVCENTTDPIIMIIIIRNGSPTTGDTFTAQFCGLFPILLLYLIEEEEEEEEEEERCMRQSRKIWECPIENYSVECILASDDCAPAARVVGLSQSGAHLPSADSILRATARRYKSRRVSDRDAFLVRLSPTLVRARASAQAVRSTFRACPSRFPTFFFIWRSSVPFFLLYSSCETLVPLPLSRVYLWCGRNSHFLSETPSEHFFRYDSLNLPL</sequence>
<dbReference type="EMBL" id="KK107871">
    <property type="protein sequence ID" value="EZA47374.1"/>
    <property type="molecule type" value="Genomic_DNA"/>
</dbReference>
<organism evidence="1 2">
    <name type="scientific">Ooceraea biroi</name>
    <name type="common">Clonal raider ant</name>
    <name type="synonym">Cerapachys biroi</name>
    <dbReference type="NCBI Taxonomy" id="2015173"/>
    <lineage>
        <taxon>Eukaryota</taxon>
        <taxon>Metazoa</taxon>
        <taxon>Ecdysozoa</taxon>
        <taxon>Arthropoda</taxon>
        <taxon>Hexapoda</taxon>
        <taxon>Insecta</taxon>
        <taxon>Pterygota</taxon>
        <taxon>Neoptera</taxon>
        <taxon>Endopterygota</taxon>
        <taxon>Hymenoptera</taxon>
        <taxon>Apocrita</taxon>
        <taxon>Aculeata</taxon>
        <taxon>Formicoidea</taxon>
        <taxon>Formicidae</taxon>
        <taxon>Dorylinae</taxon>
        <taxon>Ooceraea</taxon>
    </lineage>
</organism>
<accession>A0A026VWZ0</accession>
<evidence type="ECO:0000313" key="2">
    <source>
        <dbReference type="Proteomes" id="UP000053097"/>
    </source>
</evidence>
<protein>
    <submittedName>
        <fullName evidence="1">Uncharacterized protein</fullName>
    </submittedName>
</protein>